<organism evidence="7">
    <name type="scientific">Eggerthella lenta</name>
    <name type="common">Eubacterium lentum</name>
    <dbReference type="NCBI Taxonomy" id="84112"/>
    <lineage>
        <taxon>Bacteria</taxon>
        <taxon>Bacillati</taxon>
        <taxon>Actinomycetota</taxon>
        <taxon>Coriobacteriia</taxon>
        <taxon>Eggerthellales</taxon>
        <taxon>Eggerthellaceae</taxon>
        <taxon>Eggerthella</taxon>
    </lineage>
</organism>
<protein>
    <submittedName>
        <fullName evidence="7">Formate dehydrogenase H</fullName>
        <ecNumber evidence="7">1.1.99.33</ecNumber>
    </submittedName>
</protein>
<dbReference type="EC" id="1.1.99.33" evidence="7"/>
<reference evidence="7" key="1">
    <citation type="submission" date="2019-11" db="EMBL/GenBank/DDBJ databases">
        <authorList>
            <person name="Feng L."/>
        </authorList>
    </citation>
    <scope>NUCLEOTIDE SEQUENCE</scope>
    <source>
        <strain evidence="7">ElentaLFYP107</strain>
    </source>
</reference>
<evidence type="ECO:0000259" key="6">
    <source>
        <dbReference type="Pfam" id="PF01568"/>
    </source>
</evidence>
<feature type="domain" description="Molybdopterin dinucleotide-binding" evidence="6">
    <location>
        <begin position="425"/>
        <end position="531"/>
    </location>
</feature>
<dbReference type="SUPFAM" id="SSF53706">
    <property type="entry name" value="Formate dehydrogenase/DMSO reductase, domains 1-3"/>
    <property type="match status" value="1"/>
</dbReference>
<dbReference type="Gene3D" id="2.40.40.20">
    <property type="match status" value="1"/>
</dbReference>
<keyword evidence="2 7" id="KW-0560">Oxidoreductase</keyword>
<dbReference type="GO" id="GO:0043546">
    <property type="term" value="F:molybdopterin cofactor binding"/>
    <property type="evidence" value="ECO:0007669"/>
    <property type="project" value="InterPro"/>
</dbReference>
<dbReference type="PROSITE" id="PS00932">
    <property type="entry name" value="MOLYBDOPTERIN_PROK_3"/>
    <property type="match status" value="1"/>
</dbReference>
<keyword evidence="4" id="KW-0411">Iron-sulfur</keyword>
<dbReference type="CDD" id="cd02790">
    <property type="entry name" value="MopB_CT_Formate-Dh_H"/>
    <property type="match status" value="1"/>
</dbReference>
<dbReference type="Pfam" id="PF00384">
    <property type="entry name" value="Molybdopterin"/>
    <property type="match status" value="1"/>
</dbReference>
<dbReference type="PANTHER" id="PTHR43105:SF14">
    <property type="entry name" value="FORMATE DEHYDROGENASE H"/>
    <property type="match status" value="1"/>
</dbReference>
<dbReference type="InterPro" id="IPR050123">
    <property type="entry name" value="Prok_molybdopt-oxidoreductase"/>
</dbReference>
<evidence type="ECO:0000313" key="7">
    <source>
        <dbReference type="EMBL" id="VYU37171.1"/>
    </source>
</evidence>
<dbReference type="Gene3D" id="3.40.50.740">
    <property type="match status" value="1"/>
</dbReference>
<dbReference type="InterPro" id="IPR041925">
    <property type="entry name" value="CT_Formate-Dh_H"/>
</dbReference>
<keyword evidence="3" id="KW-0408">Iron</keyword>
<dbReference type="GO" id="GO:0022904">
    <property type="term" value="P:respiratory electron transport chain"/>
    <property type="evidence" value="ECO:0007669"/>
    <property type="project" value="TreeGrafter"/>
</dbReference>
<dbReference type="SUPFAM" id="SSF50692">
    <property type="entry name" value="ADC-like"/>
    <property type="match status" value="1"/>
</dbReference>
<dbReference type="GO" id="GO:0003954">
    <property type="term" value="F:NADH dehydrogenase activity"/>
    <property type="evidence" value="ECO:0007669"/>
    <property type="project" value="TreeGrafter"/>
</dbReference>
<evidence type="ECO:0000256" key="4">
    <source>
        <dbReference type="ARBA" id="ARBA00023014"/>
    </source>
</evidence>
<dbReference type="AlphaFoldDB" id="A0A6N3EER7"/>
<feature type="domain" description="Molybdopterin oxidoreductase" evidence="5">
    <location>
        <begin position="6"/>
        <end position="337"/>
    </location>
</feature>
<proteinExistence type="predicted"/>
<dbReference type="InterPro" id="IPR006655">
    <property type="entry name" value="Mopterin_OxRdtase_prok_CS"/>
</dbReference>
<keyword evidence="1" id="KW-0479">Metal-binding</keyword>
<dbReference type="GO" id="GO:0051536">
    <property type="term" value="F:iron-sulfur cluster binding"/>
    <property type="evidence" value="ECO:0007669"/>
    <property type="project" value="UniProtKB-KW"/>
</dbReference>
<accession>A0A6N3EER7</accession>
<evidence type="ECO:0000259" key="5">
    <source>
        <dbReference type="Pfam" id="PF00384"/>
    </source>
</evidence>
<dbReference type="InterPro" id="IPR006657">
    <property type="entry name" value="MoPterin_dinucl-bd_dom"/>
</dbReference>
<evidence type="ECO:0000256" key="3">
    <source>
        <dbReference type="ARBA" id="ARBA00023004"/>
    </source>
</evidence>
<dbReference type="GO" id="GO:0046872">
    <property type="term" value="F:metal ion binding"/>
    <property type="evidence" value="ECO:0007669"/>
    <property type="project" value="UniProtKB-KW"/>
</dbReference>
<dbReference type="GO" id="GO:0016020">
    <property type="term" value="C:membrane"/>
    <property type="evidence" value="ECO:0007669"/>
    <property type="project" value="TreeGrafter"/>
</dbReference>
<evidence type="ECO:0000256" key="1">
    <source>
        <dbReference type="ARBA" id="ARBA00022723"/>
    </source>
</evidence>
<dbReference type="InterPro" id="IPR006656">
    <property type="entry name" value="Mopterin_OxRdtase"/>
</dbReference>
<dbReference type="PANTHER" id="PTHR43105">
    <property type="entry name" value="RESPIRATORY NITRATE REDUCTASE"/>
    <property type="match status" value="1"/>
</dbReference>
<dbReference type="InterPro" id="IPR009010">
    <property type="entry name" value="Asp_de-COase-like_dom_sf"/>
</dbReference>
<name>A0A6N3EER7_EGGLN</name>
<dbReference type="EMBL" id="CACRTT010000023">
    <property type="protein sequence ID" value="VYU37171.1"/>
    <property type="molecule type" value="Genomic_DNA"/>
</dbReference>
<gene>
    <name evidence="7" type="primary">fdhF_1</name>
    <name evidence="7" type="ORF">ELLFYP107_00312</name>
</gene>
<sequence>MLGSGAMTNSIEDVTRKAEVIMLVGSNPEEAHPVIGMQIRAAVERGCRLIVVDPRDIGLAAHADIHLKLRPGTNVAFANGIVNYLIQHELYDEDFVRERTEGFEILAATVRDYTPELVEDICGIDRRDLVAAAKMYAAADAAAIMYCLGVTEHSTGTDGVMALSNIAMISGNLGKPGGGVNPLRGQNNVQGACDMGAGPDDLPGYQKVADPEVVRRFEKAWGVALPRARGIKATECFPAMIEGGIKGLFLFGEDPVRTDPDTHHVIRSLEALEFFVVDDLFMTETAKYADVILPGRSYAEKEGTFTNTERRVQRVRKAVDGPTGARLDTDIFTEVMNRMGYAQPHLSAAEVMDEIASVTPTYGGMSHARLDDDETAGRGLQWPCPSAEHPGTPILHMGEFAQGLGAFSTPDYQPSAELPDAEYPLVMMTGRILYQYNACAMTARTDGVNEIADRSFIELNTRDAEALGIADGDVVRVSSRRGSIESVAHVSDKTNPGQTWMPFHFQDGNSNWLTIAALDRVSKAPEYKVCAVKVEKA</sequence>
<dbReference type="Gene3D" id="3.40.228.10">
    <property type="entry name" value="Dimethylsulfoxide Reductase, domain 2"/>
    <property type="match status" value="1"/>
</dbReference>
<dbReference type="Pfam" id="PF01568">
    <property type="entry name" value="Molydop_binding"/>
    <property type="match status" value="1"/>
</dbReference>
<evidence type="ECO:0000256" key="2">
    <source>
        <dbReference type="ARBA" id="ARBA00023002"/>
    </source>
</evidence>